<reference evidence="3 4" key="1">
    <citation type="journal article" date="2010" name="Stand. Genomic Sci.">
        <title>Complete genome sequence of Coraliomargarita akajimensis type strain (04OKA010-24).</title>
        <authorList>
            <person name="Mavromatis K."/>
            <person name="Abt B."/>
            <person name="Brambilla E."/>
            <person name="Lapidus A."/>
            <person name="Copeland A."/>
            <person name="Deshpande S."/>
            <person name="Nolan M."/>
            <person name="Lucas S."/>
            <person name="Tice H."/>
            <person name="Cheng J.F."/>
            <person name="Han C."/>
            <person name="Detter J.C."/>
            <person name="Woyke T."/>
            <person name="Goodwin L."/>
            <person name="Pitluck S."/>
            <person name="Held B."/>
            <person name="Brettin T."/>
            <person name="Tapia R."/>
            <person name="Ivanova N."/>
            <person name="Mikhailova N."/>
            <person name="Pati A."/>
            <person name="Liolios K."/>
            <person name="Chen A."/>
            <person name="Palaniappan K."/>
            <person name="Land M."/>
            <person name="Hauser L."/>
            <person name="Chang Y.J."/>
            <person name="Jeffries C.D."/>
            <person name="Rohde M."/>
            <person name="Goker M."/>
            <person name="Bristow J."/>
            <person name="Eisen J.A."/>
            <person name="Markowitz V."/>
            <person name="Hugenholtz P."/>
            <person name="Klenk H.P."/>
            <person name="Kyrpides N.C."/>
        </authorList>
    </citation>
    <scope>NUCLEOTIDE SEQUENCE [LARGE SCALE GENOMIC DNA]</scope>
    <source>
        <strain evidence="4">DSM 45221 / IAM 15411 / JCM 23193 / KCTC 12865</strain>
    </source>
</reference>
<dbReference type="Proteomes" id="UP000000925">
    <property type="component" value="Chromosome"/>
</dbReference>
<keyword evidence="1" id="KW-0732">Signal</keyword>
<evidence type="ECO:0000256" key="1">
    <source>
        <dbReference type="SAM" id="SignalP"/>
    </source>
</evidence>
<keyword evidence="4" id="KW-1185">Reference proteome</keyword>
<accession>D5EQZ0</accession>
<dbReference type="EMBL" id="CP001998">
    <property type="protein sequence ID" value="ADE53983.1"/>
    <property type="molecule type" value="Genomic_DNA"/>
</dbReference>
<feature type="chain" id="PRO_5003071356" evidence="1">
    <location>
        <begin position="20"/>
        <end position="302"/>
    </location>
</feature>
<organism evidence="3 4">
    <name type="scientific">Coraliomargarita akajimensis (strain DSM 45221 / IAM 15411 / JCM 23193 / KCTC 12865 / 04OKA010-24)</name>
    <dbReference type="NCBI Taxonomy" id="583355"/>
    <lineage>
        <taxon>Bacteria</taxon>
        <taxon>Pseudomonadati</taxon>
        <taxon>Verrucomicrobiota</taxon>
        <taxon>Opitutia</taxon>
        <taxon>Puniceicoccales</taxon>
        <taxon>Coraliomargaritaceae</taxon>
        <taxon>Coraliomargarita</taxon>
    </lineage>
</organism>
<dbReference type="STRING" id="583355.Caka_0961"/>
<evidence type="ECO:0000313" key="4">
    <source>
        <dbReference type="Proteomes" id="UP000000925"/>
    </source>
</evidence>
<evidence type="ECO:0000259" key="2">
    <source>
        <dbReference type="Pfam" id="PF06283"/>
    </source>
</evidence>
<sequence length="302" mass="33646">MKTIFCLFPSLLLTLSLSAANVAPFELNAEWSAKIEGLAPTKAIAEPKEARKVLIFTLMTGFKHWATPHTAEVVRILGEKTGAYEAVISDELSHFEKGVIDQYDAIVLINNCSKRPERHLFLDALGDMEKAVELERNLINFVASGKGVTSIHGAIVIFNNSEEFGELSGGAFAYHPKQTMVTGKVLDHEHPICTAFEGGDLHHKDEPYCFKGAYLDYNFHPLLEMELPEASEADRAKVFTPNGKSVKRYIAWIKPYGDGRFFYCSPSHNAQSFEDPQLLQFVLNGIQYTLGDLECDDTPISE</sequence>
<dbReference type="eggNOG" id="COG3828">
    <property type="taxonomic scope" value="Bacteria"/>
</dbReference>
<dbReference type="RefSeq" id="WP_013042707.1">
    <property type="nucleotide sequence ID" value="NC_014008.1"/>
</dbReference>
<dbReference type="OrthoDB" id="9785923at2"/>
<feature type="domain" description="ThuA-like" evidence="2">
    <location>
        <begin position="52"/>
        <end position="289"/>
    </location>
</feature>
<dbReference type="InterPro" id="IPR029010">
    <property type="entry name" value="ThuA-like"/>
</dbReference>
<proteinExistence type="predicted"/>
<dbReference type="AlphaFoldDB" id="D5EQZ0"/>
<dbReference type="KEGG" id="caa:Caka_0961"/>
<dbReference type="GO" id="GO:0016787">
    <property type="term" value="F:hydrolase activity"/>
    <property type="evidence" value="ECO:0007669"/>
    <property type="project" value="UniProtKB-KW"/>
</dbReference>
<dbReference type="PANTHER" id="PTHR40469">
    <property type="entry name" value="SECRETED GLYCOSYL HYDROLASE"/>
    <property type="match status" value="1"/>
</dbReference>
<evidence type="ECO:0000313" key="3">
    <source>
        <dbReference type="EMBL" id="ADE53983.1"/>
    </source>
</evidence>
<feature type="signal peptide" evidence="1">
    <location>
        <begin position="1"/>
        <end position="19"/>
    </location>
</feature>
<keyword evidence="3" id="KW-0378">Hydrolase</keyword>
<protein>
    <submittedName>
        <fullName evidence="3">Putative glycosyl hydrolase (Putative secreted protein)</fullName>
    </submittedName>
</protein>
<dbReference type="PANTHER" id="PTHR40469:SF2">
    <property type="entry name" value="GALACTOSE-BINDING DOMAIN-LIKE SUPERFAMILY PROTEIN"/>
    <property type="match status" value="1"/>
</dbReference>
<dbReference type="InterPro" id="IPR029062">
    <property type="entry name" value="Class_I_gatase-like"/>
</dbReference>
<dbReference type="SUPFAM" id="SSF52317">
    <property type="entry name" value="Class I glutamine amidotransferase-like"/>
    <property type="match status" value="1"/>
</dbReference>
<gene>
    <name evidence="3" type="ordered locus">Caka_0961</name>
</gene>
<dbReference type="Pfam" id="PF06283">
    <property type="entry name" value="ThuA"/>
    <property type="match status" value="1"/>
</dbReference>
<dbReference type="HOGENOM" id="CLU_920441_0_0_0"/>
<name>D5EQZ0_CORAD</name>
<dbReference type="Gene3D" id="3.40.50.880">
    <property type="match status" value="1"/>
</dbReference>